<dbReference type="PANTHER" id="PTHR43214:SF24">
    <property type="entry name" value="TRANSCRIPTIONAL REGULATORY PROTEIN NARL-RELATED"/>
    <property type="match status" value="1"/>
</dbReference>
<feature type="modified residue" description="4-aspartylphosphate" evidence="5">
    <location>
        <position position="63"/>
    </location>
</feature>
<dbReference type="InterPro" id="IPR000792">
    <property type="entry name" value="Tscrpt_reg_LuxR_C"/>
</dbReference>
<dbReference type="InterPro" id="IPR058245">
    <property type="entry name" value="NreC/VraR/RcsB-like_REC"/>
</dbReference>
<dbReference type="CDD" id="cd06170">
    <property type="entry name" value="LuxR_C_like"/>
    <property type="match status" value="1"/>
</dbReference>
<evidence type="ECO:0000259" key="7">
    <source>
        <dbReference type="PROSITE" id="PS50110"/>
    </source>
</evidence>
<keyword evidence="4" id="KW-0804">Transcription</keyword>
<dbReference type="SMART" id="SM00421">
    <property type="entry name" value="HTH_LUXR"/>
    <property type="match status" value="1"/>
</dbReference>
<accession>A0ABV3BYC0</accession>
<dbReference type="SUPFAM" id="SSF52172">
    <property type="entry name" value="CheY-like"/>
    <property type="match status" value="1"/>
</dbReference>
<dbReference type="SUPFAM" id="SSF46894">
    <property type="entry name" value="C-terminal effector domain of the bipartite response regulators"/>
    <property type="match status" value="1"/>
</dbReference>
<sequence length="232" mass="24697">MSTAERNGPGKLRLVLVDDEALMRSGLEMILDAAGDMMVVASCGGRDAFATVAAHRPDAVLLDIQMPDVDGLTVLRQLRTLDEPPAVVMLTAFGPDRYVHLALRDGAAGYLLKDTEPAHLADQVRALARGGRPLAPAVTAQVIDGYLAHRADHLDATRAVRALSPREREVLGLVGQGLTNQQIARRMCISPSTAKDHVSALLAKLGYANRVQAAVLAERARLLDPSPAPSHG</sequence>
<evidence type="ECO:0000256" key="3">
    <source>
        <dbReference type="ARBA" id="ARBA00023125"/>
    </source>
</evidence>
<evidence type="ECO:0000313" key="9">
    <source>
        <dbReference type="Proteomes" id="UP001551176"/>
    </source>
</evidence>
<dbReference type="PROSITE" id="PS50043">
    <property type="entry name" value="HTH_LUXR_2"/>
    <property type="match status" value="1"/>
</dbReference>
<evidence type="ECO:0000256" key="5">
    <source>
        <dbReference type="PROSITE-ProRule" id="PRU00169"/>
    </source>
</evidence>
<keyword evidence="2" id="KW-0805">Transcription regulation</keyword>
<evidence type="ECO:0000259" key="6">
    <source>
        <dbReference type="PROSITE" id="PS50043"/>
    </source>
</evidence>
<dbReference type="InterPro" id="IPR039420">
    <property type="entry name" value="WalR-like"/>
</dbReference>
<reference evidence="8 9" key="1">
    <citation type="submission" date="2024-06" db="EMBL/GenBank/DDBJ databases">
        <title>The Natural Products Discovery Center: Release of the First 8490 Sequenced Strains for Exploring Actinobacteria Biosynthetic Diversity.</title>
        <authorList>
            <person name="Kalkreuter E."/>
            <person name="Kautsar S.A."/>
            <person name="Yang D."/>
            <person name="Bader C.D."/>
            <person name="Teijaro C.N."/>
            <person name="Fluegel L."/>
            <person name="Davis C.M."/>
            <person name="Simpson J.R."/>
            <person name="Lauterbach L."/>
            <person name="Steele A.D."/>
            <person name="Gui C."/>
            <person name="Meng S."/>
            <person name="Li G."/>
            <person name="Viehrig K."/>
            <person name="Ye F."/>
            <person name="Su P."/>
            <person name="Kiefer A.F."/>
            <person name="Nichols A."/>
            <person name="Cepeda A.J."/>
            <person name="Yan W."/>
            <person name="Fan B."/>
            <person name="Jiang Y."/>
            <person name="Adhikari A."/>
            <person name="Zheng C.-J."/>
            <person name="Schuster L."/>
            <person name="Cowan T.M."/>
            <person name="Smanski M.J."/>
            <person name="Chevrette M.G."/>
            <person name="De Carvalho L.P.S."/>
            <person name="Shen B."/>
        </authorList>
    </citation>
    <scope>NUCLEOTIDE SEQUENCE [LARGE SCALE GENOMIC DNA]</scope>
    <source>
        <strain evidence="8 9">NPDC046838</strain>
    </source>
</reference>
<keyword evidence="1 5" id="KW-0597">Phosphoprotein</keyword>
<dbReference type="PANTHER" id="PTHR43214">
    <property type="entry name" value="TWO-COMPONENT RESPONSE REGULATOR"/>
    <property type="match status" value="1"/>
</dbReference>
<dbReference type="SMART" id="SM00448">
    <property type="entry name" value="REC"/>
    <property type="match status" value="1"/>
</dbReference>
<dbReference type="Proteomes" id="UP001551176">
    <property type="component" value="Unassembled WGS sequence"/>
</dbReference>
<dbReference type="EMBL" id="JBEYXV010000023">
    <property type="protein sequence ID" value="MEU6826003.1"/>
    <property type="molecule type" value="Genomic_DNA"/>
</dbReference>
<protein>
    <submittedName>
        <fullName evidence="8">Response regulator transcription factor</fullName>
    </submittedName>
</protein>
<dbReference type="InterPro" id="IPR001789">
    <property type="entry name" value="Sig_transdc_resp-reg_receiver"/>
</dbReference>
<gene>
    <name evidence="8" type="ORF">ABZ921_35790</name>
</gene>
<comment type="caution">
    <text evidence="8">The sequence shown here is derived from an EMBL/GenBank/DDBJ whole genome shotgun (WGS) entry which is preliminary data.</text>
</comment>
<feature type="domain" description="Response regulatory" evidence="7">
    <location>
        <begin position="13"/>
        <end position="128"/>
    </location>
</feature>
<dbReference type="RefSeq" id="WP_359356873.1">
    <property type="nucleotide sequence ID" value="NZ_JBEYXV010000023.1"/>
</dbReference>
<dbReference type="Gene3D" id="3.40.50.2300">
    <property type="match status" value="1"/>
</dbReference>
<dbReference type="InterPro" id="IPR016032">
    <property type="entry name" value="Sig_transdc_resp-reg_C-effctor"/>
</dbReference>
<keyword evidence="9" id="KW-1185">Reference proteome</keyword>
<evidence type="ECO:0000256" key="4">
    <source>
        <dbReference type="ARBA" id="ARBA00023163"/>
    </source>
</evidence>
<dbReference type="PROSITE" id="PS50110">
    <property type="entry name" value="RESPONSE_REGULATORY"/>
    <property type="match status" value="1"/>
</dbReference>
<evidence type="ECO:0000313" key="8">
    <source>
        <dbReference type="EMBL" id="MEU6826003.1"/>
    </source>
</evidence>
<proteinExistence type="predicted"/>
<dbReference type="CDD" id="cd17535">
    <property type="entry name" value="REC_NarL-like"/>
    <property type="match status" value="1"/>
</dbReference>
<dbReference type="InterPro" id="IPR011006">
    <property type="entry name" value="CheY-like_superfamily"/>
</dbReference>
<evidence type="ECO:0000256" key="1">
    <source>
        <dbReference type="ARBA" id="ARBA00022553"/>
    </source>
</evidence>
<feature type="domain" description="HTH luxR-type" evidence="6">
    <location>
        <begin position="156"/>
        <end position="221"/>
    </location>
</feature>
<evidence type="ECO:0000256" key="2">
    <source>
        <dbReference type="ARBA" id="ARBA00023015"/>
    </source>
</evidence>
<dbReference type="Pfam" id="PF00196">
    <property type="entry name" value="GerE"/>
    <property type="match status" value="1"/>
</dbReference>
<dbReference type="Pfam" id="PF00072">
    <property type="entry name" value="Response_reg"/>
    <property type="match status" value="1"/>
</dbReference>
<organism evidence="8 9">
    <name type="scientific">Streptomyces atriruber</name>
    <dbReference type="NCBI Taxonomy" id="545121"/>
    <lineage>
        <taxon>Bacteria</taxon>
        <taxon>Bacillati</taxon>
        <taxon>Actinomycetota</taxon>
        <taxon>Actinomycetes</taxon>
        <taxon>Kitasatosporales</taxon>
        <taxon>Streptomycetaceae</taxon>
        <taxon>Streptomyces</taxon>
    </lineage>
</organism>
<keyword evidence="3" id="KW-0238">DNA-binding</keyword>
<dbReference type="PRINTS" id="PR00038">
    <property type="entry name" value="HTHLUXR"/>
</dbReference>
<name>A0ABV3BYC0_9ACTN</name>